<feature type="transmembrane region" description="Helical" evidence="1">
    <location>
        <begin position="92"/>
        <end position="112"/>
    </location>
</feature>
<feature type="transmembrane region" description="Helical" evidence="1">
    <location>
        <begin position="207"/>
        <end position="228"/>
    </location>
</feature>
<feature type="transmembrane region" description="Helical" evidence="1">
    <location>
        <begin position="124"/>
        <end position="143"/>
    </location>
</feature>
<dbReference type="Gene3D" id="3.90.420.10">
    <property type="entry name" value="Oxidoreductase, molybdopterin-binding domain"/>
    <property type="match status" value="1"/>
</dbReference>
<feature type="domain" description="Oxidoreductase molybdopterin-binding" evidence="2">
    <location>
        <begin position="279"/>
        <end position="425"/>
    </location>
</feature>
<dbReference type="RefSeq" id="WP_167062609.1">
    <property type="nucleotide sequence ID" value="NZ_JAAOZR010000024.1"/>
</dbReference>
<dbReference type="InterPro" id="IPR016174">
    <property type="entry name" value="Di-haem_cyt_TM"/>
</dbReference>
<evidence type="ECO:0000259" key="2">
    <source>
        <dbReference type="Pfam" id="PF00174"/>
    </source>
</evidence>
<dbReference type="SUPFAM" id="SSF81342">
    <property type="entry name" value="Transmembrane di-heme cytochromes"/>
    <property type="match status" value="1"/>
</dbReference>
<evidence type="ECO:0000313" key="4">
    <source>
        <dbReference type="Proteomes" id="UP001519344"/>
    </source>
</evidence>
<sequence>MESKRGWLKQSFGKRLNAIHSWNAWILMLLTITGIVLSIGAIRGDLGSFRVTLKQLHIYLGVASILLIALYAPMIRKHWRQIRARRNQRANLVFVLALLAGWAASGVILWQFRHLPPAWNNTALLLHDLLTWVGVPYAVYHAISRSRWLKRQQRLEQAAAAAAAKPPAAQPAAAKDPVAATDATAERSAAQAVIAALKESPITRASFLRIAAGLVIVIAVGPAFYRWIKGAFDNGGSATAEYVAGDGNSMLPPPAPLPDSAAVVGGGAQGNFRIYTVTEIPAFSSETWQFAISGLVDKPSVWNWEEFLKLKRTVQVSNFHCVTGWSIYNCTWEGIPLKQLLAAAGVQSKAKYVKFYSGDKVYTDALSLEQAGGDDIMVAVLLDGKPIPQKLGGPVRLIVPQMYAYKSVKWLQGIELIEKEHMGYWEVRGYDNDAWVDRSNNA</sequence>
<dbReference type="PANTHER" id="PTHR43032">
    <property type="entry name" value="PROTEIN-METHIONINE-SULFOXIDE REDUCTASE"/>
    <property type="match status" value="1"/>
</dbReference>
<feature type="transmembrane region" description="Helical" evidence="1">
    <location>
        <begin position="56"/>
        <end position="72"/>
    </location>
</feature>
<keyword evidence="4" id="KW-1185">Reference proteome</keyword>
<evidence type="ECO:0000313" key="3">
    <source>
        <dbReference type="EMBL" id="MBP1962681.1"/>
    </source>
</evidence>
<gene>
    <name evidence="3" type="ORF">J2Z65_001880</name>
</gene>
<keyword evidence="1" id="KW-1133">Transmembrane helix</keyword>
<accession>A0ABS4HWE0</accession>
<reference evidence="3 4" key="1">
    <citation type="submission" date="2021-03" db="EMBL/GenBank/DDBJ databases">
        <title>Genomic Encyclopedia of Type Strains, Phase IV (KMG-IV): sequencing the most valuable type-strain genomes for metagenomic binning, comparative biology and taxonomic classification.</title>
        <authorList>
            <person name="Goeker M."/>
        </authorList>
    </citation>
    <scope>NUCLEOTIDE SEQUENCE [LARGE SCALE GENOMIC DNA]</scope>
    <source>
        <strain evidence="3 4">DSM 24950</strain>
    </source>
</reference>
<dbReference type="InterPro" id="IPR036374">
    <property type="entry name" value="OxRdtase_Mopterin-bd_sf"/>
</dbReference>
<dbReference type="EMBL" id="JAGGKV010000003">
    <property type="protein sequence ID" value="MBP1962681.1"/>
    <property type="molecule type" value="Genomic_DNA"/>
</dbReference>
<protein>
    <submittedName>
        <fullName evidence="3">DMSO/TMAO reductase YedYZ molybdopterin-dependent catalytic subunit</fullName>
    </submittedName>
</protein>
<dbReference type="Pfam" id="PF00174">
    <property type="entry name" value="Oxidored_molyb"/>
    <property type="match status" value="1"/>
</dbReference>
<keyword evidence="1" id="KW-0812">Transmembrane</keyword>
<dbReference type="Proteomes" id="UP001519344">
    <property type="component" value="Unassembled WGS sequence"/>
</dbReference>
<organism evidence="3 4">
    <name type="scientific">Paenibacillus aceris</name>
    <dbReference type="NCBI Taxonomy" id="869555"/>
    <lineage>
        <taxon>Bacteria</taxon>
        <taxon>Bacillati</taxon>
        <taxon>Bacillota</taxon>
        <taxon>Bacilli</taxon>
        <taxon>Bacillales</taxon>
        <taxon>Paenibacillaceae</taxon>
        <taxon>Paenibacillus</taxon>
    </lineage>
</organism>
<dbReference type="SUPFAM" id="SSF56524">
    <property type="entry name" value="Oxidoreductase molybdopterin-binding domain"/>
    <property type="match status" value="1"/>
</dbReference>
<dbReference type="PANTHER" id="PTHR43032:SF4">
    <property type="entry name" value="OXIDOREDUCTASE MOLYBDOPTERIN-BINDING DOMAIN-CONTAINING PROTEIN"/>
    <property type="match status" value="1"/>
</dbReference>
<evidence type="ECO:0000256" key="1">
    <source>
        <dbReference type="SAM" id="Phobius"/>
    </source>
</evidence>
<comment type="caution">
    <text evidence="3">The sequence shown here is derived from an EMBL/GenBank/DDBJ whole genome shotgun (WGS) entry which is preliminary data.</text>
</comment>
<feature type="transmembrane region" description="Helical" evidence="1">
    <location>
        <begin position="21"/>
        <end position="44"/>
    </location>
</feature>
<proteinExistence type="predicted"/>
<name>A0ABS4HWE0_9BACL</name>
<keyword evidence="1" id="KW-0472">Membrane</keyword>
<dbReference type="InterPro" id="IPR000572">
    <property type="entry name" value="OxRdtase_Mopterin-bd_dom"/>
</dbReference>